<dbReference type="OrthoDB" id="9815212at2"/>
<keyword evidence="2" id="KW-0812">Transmembrane</keyword>
<dbReference type="AlphaFoldDB" id="A0A0D6JEN5"/>
<keyword evidence="4" id="KW-1185">Reference proteome</keyword>
<dbReference type="Pfam" id="PF09608">
    <property type="entry name" value="Alph_Pro_TM"/>
    <property type="match status" value="1"/>
</dbReference>
<name>A0A0D6JEN5_9HYPH</name>
<dbReference type="RefSeq" id="WP_082101074.1">
    <property type="nucleotide sequence ID" value="NZ_LN829118.1"/>
</dbReference>
<sequence length="348" mass="38042">MGLRELNESVRVWWTEVRASEVGRIFTVRNIALAVAAVLIVLAIAFSWPKSEKAPQPKSPSESAAKAPAKPQPAPETQPKAKSEPGTITTTPPLATAPARRGTSVGRETVEADVSTRSVSITSNFSGTEIVVFGAVDDSHQETAEAGIYDVVVVVEGTQVPLVARRKSNVAGIWINTESVKFERVPSYYAIASTRPIEEIADERVLRTQQIGFTHVPMMPDPTTKSQLKEKELEQFRDAVIRLKKDDGLFIKKPYGVAFIGKALFRTSIDLPANVPVGPLTTKVYLFRDGSLLADYEAHVTLQREGMEAFLHSFAFDRPFLYGLFAVFLAVTAGLAASAFFRRRGGAH</sequence>
<feature type="region of interest" description="Disordered" evidence="1">
    <location>
        <begin position="51"/>
        <end position="113"/>
    </location>
</feature>
<keyword evidence="2" id="KW-0472">Membrane</keyword>
<feature type="compositionally biased region" description="Low complexity" evidence="1">
    <location>
        <begin position="56"/>
        <end position="69"/>
    </location>
</feature>
<evidence type="ECO:0000313" key="3">
    <source>
        <dbReference type="EMBL" id="CPR18624.1"/>
    </source>
</evidence>
<gene>
    <name evidence="3" type="ORF">YBN1229_v1_1794</name>
</gene>
<feature type="compositionally biased region" description="Low complexity" evidence="1">
    <location>
        <begin position="77"/>
        <end position="103"/>
    </location>
</feature>
<evidence type="ECO:0000256" key="2">
    <source>
        <dbReference type="SAM" id="Phobius"/>
    </source>
</evidence>
<keyword evidence="2" id="KW-1133">Transmembrane helix</keyword>
<dbReference type="KEGG" id="fil:BN1229_v1_1790"/>
<proteinExistence type="predicted"/>
<evidence type="ECO:0008006" key="5">
    <source>
        <dbReference type="Google" id="ProtNLM"/>
    </source>
</evidence>
<feature type="transmembrane region" description="Helical" evidence="2">
    <location>
        <begin position="28"/>
        <end position="48"/>
    </location>
</feature>
<reference evidence="4" key="1">
    <citation type="submission" date="2015-02" db="EMBL/GenBank/DDBJ databases">
        <authorList>
            <person name="Chooi Y.-H."/>
        </authorList>
    </citation>
    <scope>NUCLEOTIDE SEQUENCE [LARGE SCALE GENOMIC DNA]</scope>
    <source>
        <strain evidence="4">strain Y</strain>
    </source>
</reference>
<dbReference type="Proteomes" id="UP000033187">
    <property type="component" value="Chromosome 1"/>
</dbReference>
<dbReference type="KEGG" id="fiy:BN1229_v1_1794"/>
<dbReference type="EMBL" id="LN829119">
    <property type="protein sequence ID" value="CPR18624.1"/>
    <property type="molecule type" value="Genomic_DNA"/>
</dbReference>
<feature type="transmembrane region" description="Helical" evidence="2">
    <location>
        <begin position="320"/>
        <end position="341"/>
    </location>
</feature>
<evidence type="ECO:0000256" key="1">
    <source>
        <dbReference type="SAM" id="MobiDB-lite"/>
    </source>
</evidence>
<accession>A0A0D6JEN5</accession>
<organism evidence="3 4">
    <name type="scientific">Candidatus Filomicrobium marinum</name>
    <dbReference type="NCBI Taxonomy" id="1608628"/>
    <lineage>
        <taxon>Bacteria</taxon>
        <taxon>Pseudomonadati</taxon>
        <taxon>Pseudomonadota</taxon>
        <taxon>Alphaproteobacteria</taxon>
        <taxon>Hyphomicrobiales</taxon>
        <taxon>Hyphomicrobiaceae</taxon>
        <taxon>Filomicrobium</taxon>
    </lineage>
</organism>
<protein>
    <recommendedName>
        <fullName evidence="5">Transmembrane protein</fullName>
    </recommendedName>
</protein>
<evidence type="ECO:0000313" key="4">
    <source>
        <dbReference type="Proteomes" id="UP000033187"/>
    </source>
</evidence>
<dbReference type="InterPro" id="IPR019088">
    <property type="entry name" value="CHP02186-rel_TM"/>
</dbReference>